<dbReference type="InterPro" id="IPR039470">
    <property type="entry name" value="Nuc_deoxyri_tr2"/>
</dbReference>
<evidence type="ECO:0008006" key="2">
    <source>
        <dbReference type="Google" id="ProtNLM"/>
    </source>
</evidence>
<proteinExistence type="predicted"/>
<evidence type="ECO:0000313" key="1">
    <source>
        <dbReference type="EMBL" id="KKL93169.1"/>
    </source>
</evidence>
<dbReference type="Pfam" id="PF15891">
    <property type="entry name" value="Nuc_deoxyri_tr2"/>
    <property type="match status" value="1"/>
</dbReference>
<dbReference type="AlphaFoldDB" id="A0A0F9G373"/>
<dbReference type="PANTHER" id="PTHR36300:SF1">
    <property type="entry name" value="RAW, ISOFORM A"/>
    <property type="match status" value="1"/>
</dbReference>
<dbReference type="PANTHER" id="PTHR36300">
    <property type="entry name" value="RAW, ISOFORM A"/>
    <property type="match status" value="1"/>
</dbReference>
<sequence>MTIFLGGTCNESSWRDELMPMLEDAGFEYFNPVVDDWTPDFIAIENQIKSKQDTIELYVITSQMTGVYSIAEAVQSSNKRPRQTIFCVLEQGFDEGQLRSLRAVSDLISRNGARTHTKLNDIVLGLEAKK</sequence>
<gene>
    <name evidence="1" type="ORF">LCGC14_1877350</name>
</gene>
<dbReference type="Gene3D" id="3.40.50.450">
    <property type="match status" value="1"/>
</dbReference>
<comment type="caution">
    <text evidence="1">The sequence shown here is derived from an EMBL/GenBank/DDBJ whole genome shotgun (WGS) entry which is preliminary data.</text>
</comment>
<protein>
    <recommendedName>
        <fullName evidence="2">B12-binding domain-containing protein</fullName>
    </recommendedName>
</protein>
<dbReference type="GO" id="GO:0005886">
    <property type="term" value="C:plasma membrane"/>
    <property type="evidence" value="ECO:0007669"/>
    <property type="project" value="TreeGrafter"/>
</dbReference>
<organism evidence="1">
    <name type="scientific">marine sediment metagenome</name>
    <dbReference type="NCBI Taxonomy" id="412755"/>
    <lineage>
        <taxon>unclassified sequences</taxon>
        <taxon>metagenomes</taxon>
        <taxon>ecological metagenomes</taxon>
    </lineage>
</organism>
<accession>A0A0F9G373</accession>
<name>A0A0F9G373_9ZZZZ</name>
<dbReference type="EMBL" id="LAZR01019264">
    <property type="protein sequence ID" value="KKL93169.1"/>
    <property type="molecule type" value="Genomic_DNA"/>
</dbReference>
<reference evidence="1" key="1">
    <citation type="journal article" date="2015" name="Nature">
        <title>Complex archaea that bridge the gap between prokaryotes and eukaryotes.</title>
        <authorList>
            <person name="Spang A."/>
            <person name="Saw J.H."/>
            <person name="Jorgensen S.L."/>
            <person name="Zaremba-Niedzwiedzka K."/>
            <person name="Martijn J."/>
            <person name="Lind A.E."/>
            <person name="van Eijk R."/>
            <person name="Schleper C."/>
            <person name="Guy L."/>
            <person name="Ettema T.J."/>
        </authorList>
    </citation>
    <scope>NUCLEOTIDE SEQUENCE</scope>
</reference>